<evidence type="ECO:0000313" key="1">
    <source>
        <dbReference type="EMBL" id="CDW27327.1"/>
    </source>
</evidence>
<accession>A0A0K2TNW2</accession>
<reference evidence="1" key="1">
    <citation type="submission" date="2014-05" db="EMBL/GenBank/DDBJ databases">
        <authorList>
            <person name="Chronopoulou M."/>
        </authorList>
    </citation>
    <scope>NUCLEOTIDE SEQUENCE</scope>
    <source>
        <tissue evidence="1">Whole organism</tissue>
    </source>
</reference>
<name>A0A0K2TNW2_LEPSM</name>
<sequence>FSVINYDIIRHDGVFILDKTLGLTDKYLQKTIQEQRFPISYDPGCVRRRVWGLWSDKPLRGFGQVVKGQVVGEREVNCKAQYSWSNLKLQYNDGLRLFINLLSYPKRTKKAALRS</sequence>
<dbReference type="AlphaFoldDB" id="A0A0K2TNW2"/>
<organism evidence="1">
    <name type="scientific">Lepeophtheirus salmonis</name>
    <name type="common">Salmon louse</name>
    <name type="synonym">Caligus salmonis</name>
    <dbReference type="NCBI Taxonomy" id="72036"/>
    <lineage>
        <taxon>Eukaryota</taxon>
        <taxon>Metazoa</taxon>
        <taxon>Ecdysozoa</taxon>
        <taxon>Arthropoda</taxon>
        <taxon>Crustacea</taxon>
        <taxon>Multicrustacea</taxon>
        <taxon>Hexanauplia</taxon>
        <taxon>Copepoda</taxon>
        <taxon>Siphonostomatoida</taxon>
        <taxon>Caligidae</taxon>
        <taxon>Lepeophtheirus</taxon>
    </lineage>
</organism>
<dbReference type="EMBL" id="HACA01009966">
    <property type="protein sequence ID" value="CDW27327.1"/>
    <property type="molecule type" value="Transcribed_RNA"/>
</dbReference>
<protein>
    <submittedName>
        <fullName evidence="1">Uncharacterized protein</fullName>
    </submittedName>
</protein>
<feature type="non-terminal residue" evidence="1">
    <location>
        <position position="1"/>
    </location>
</feature>
<proteinExistence type="predicted"/>